<evidence type="ECO:0000256" key="3">
    <source>
        <dbReference type="SAM" id="SignalP"/>
    </source>
</evidence>
<evidence type="ECO:0000256" key="2">
    <source>
        <dbReference type="RuleBase" id="RU102079"/>
    </source>
</evidence>
<reference evidence="5" key="1">
    <citation type="journal article" date="2020" name="Ecol. Evol.">
        <title>Genome structure and content of the rice root-knot nematode (Meloidogyne graminicola).</title>
        <authorList>
            <person name="Phan N.T."/>
            <person name="Danchin E.G.J."/>
            <person name="Klopp C."/>
            <person name="Perfus-Barbeoch L."/>
            <person name="Kozlowski D.K."/>
            <person name="Koutsovoulos G.D."/>
            <person name="Lopez-Roques C."/>
            <person name="Bouchez O."/>
            <person name="Zahm M."/>
            <person name="Besnard G."/>
            <person name="Bellafiore S."/>
        </authorList>
    </citation>
    <scope>NUCLEOTIDE SEQUENCE</scope>
    <source>
        <strain evidence="5">VN-18</strain>
    </source>
</reference>
<name>A0A8S9ZGS9_9BILA</name>
<dbReference type="OrthoDB" id="6251307at2759"/>
<evidence type="ECO:0000313" key="6">
    <source>
        <dbReference type="Proteomes" id="UP000605970"/>
    </source>
</evidence>
<dbReference type="SMART" id="SM00276">
    <property type="entry name" value="GLECT"/>
    <property type="match status" value="1"/>
</dbReference>
<sequence length="186" mass="21444">MKMIAIILLINWLSISIEAKYCNNPIVILNKTIPQIIDFVKIKYGKGLDNDKRIIIVGIPTNETNSFAVNLAEEGELFKTADVPFHFNPRFGYEQVVVRNSWTKSSGWGIEERYGGFPFAIDQPFILELFPISRRFPGLSIYINNKYFSSFRRYSFYEITQLEINGAIELSSITLCNGPRQPYEKK</sequence>
<dbReference type="InterPro" id="IPR013320">
    <property type="entry name" value="ConA-like_dom_sf"/>
</dbReference>
<dbReference type="Pfam" id="PF00337">
    <property type="entry name" value="Gal-bind_lectin"/>
    <property type="match status" value="1"/>
</dbReference>
<dbReference type="InterPro" id="IPR001079">
    <property type="entry name" value="Galectin_CRD"/>
</dbReference>
<keyword evidence="1 2" id="KW-0430">Lectin</keyword>
<comment type="caution">
    <text evidence="5">The sequence shown here is derived from an EMBL/GenBank/DDBJ whole genome shotgun (WGS) entry which is preliminary data.</text>
</comment>
<dbReference type="SUPFAM" id="SSF49899">
    <property type="entry name" value="Concanavalin A-like lectins/glucanases"/>
    <property type="match status" value="1"/>
</dbReference>
<dbReference type="CDD" id="cd00070">
    <property type="entry name" value="GLECT"/>
    <property type="match status" value="1"/>
</dbReference>
<proteinExistence type="predicted"/>
<dbReference type="GO" id="GO:0016936">
    <property type="term" value="F:galactoside binding"/>
    <property type="evidence" value="ECO:0007669"/>
    <property type="project" value="TreeGrafter"/>
</dbReference>
<dbReference type="Proteomes" id="UP000605970">
    <property type="component" value="Unassembled WGS sequence"/>
</dbReference>
<dbReference type="PROSITE" id="PS51304">
    <property type="entry name" value="GALECTIN"/>
    <property type="match status" value="1"/>
</dbReference>
<dbReference type="InterPro" id="IPR044156">
    <property type="entry name" value="Galectin-like"/>
</dbReference>
<organism evidence="5 6">
    <name type="scientific">Meloidogyne graminicola</name>
    <dbReference type="NCBI Taxonomy" id="189291"/>
    <lineage>
        <taxon>Eukaryota</taxon>
        <taxon>Metazoa</taxon>
        <taxon>Ecdysozoa</taxon>
        <taxon>Nematoda</taxon>
        <taxon>Chromadorea</taxon>
        <taxon>Rhabditida</taxon>
        <taxon>Tylenchina</taxon>
        <taxon>Tylenchomorpha</taxon>
        <taxon>Tylenchoidea</taxon>
        <taxon>Meloidogynidae</taxon>
        <taxon>Meloidogyninae</taxon>
        <taxon>Meloidogyne</taxon>
    </lineage>
</organism>
<dbReference type="Gene3D" id="2.60.120.200">
    <property type="match status" value="1"/>
</dbReference>
<feature type="domain" description="Galectin" evidence="4">
    <location>
        <begin position="40"/>
        <end position="176"/>
    </location>
</feature>
<dbReference type="GO" id="GO:0030246">
    <property type="term" value="F:carbohydrate binding"/>
    <property type="evidence" value="ECO:0007669"/>
    <property type="project" value="UniProtKB-UniRule"/>
</dbReference>
<keyword evidence="3" id="KW-0732">Signal</keyword>
<accession>A0A8S9ZGS9</accession>
<feature type="chain" id="PRO_5035873110" description="Galectin" evidence="3">
    <location>
        <begin position="20"/>
        <end position="186"/>
    </location>
</feature>
<evidence type="ECO:0000256" key="1">
    <source>
        <dbReference type="ARBA" id="ARBA00022734"/>
    </source>
</evidence>
<dbReference type="SMART" id="SM00908">
    <property type="entry name" value="Gal-bind_lectin"/>
    <property type="match status" value="1"/>
</dbReference>
<evidence type="ECO:0000313" key="5">
    <source>
        <dbReference type="EMBL" id="KAF7632441.1"/>
    </source>
</evidence>
<dbReference type="EMBL" id="JABEBT010000102">
    <property type="protein sequence ID" value="KAF7632441.1"/>
    <property type="molecule type" value="Genomic_DNA"/>
</dbReference>
<feature type="signal peptide" evidence="3">
    <location>
        <begin position="1"/>
        <end position="19"/>
    </location>
</feature>
<dbReference type="PANTHER" id="PTHR11346:SF176">
    <property type="entry name" value="32 KDA BETA-GALACTOSIDE-BINDING LECTIN LEC-3"/>
    <property type="match status" value="1"/>
</dbReference>
<gene>
    <name evidence="5" type="ORF">Mgra_00008136</name>
</gene>
<protein>
    <recommendedName>
        <fullName evidence="2">Galectin</fullName>
    </recommendedName>
</protein>
<evidence type="ECO:0000259" key="4">
    <source>
        <dbReference type="PROSITE" id="PS51304"/>
    </source>
</evidence>
<dbReference type="AlphaFoldDB" id="A0A8S9ZGS9"/>
<keyword evidence="6" id="KW-1185">Reference proteome</keyword>
<dbReference type="PANTHER" id="PTHR11346">
    <property type="entry name" value="GALECTIN"/>
    <property type="match status" value="1"/>
</dbReference>